<proteinExistence type="predicted"/>
<dbReference type="Pfam" id="PF10612">
    <property type="entry name" value="Spore-coat_CotZ"/>
    <property type="match status" value="1"/>
</dbReference>
<accession>A0ABT9VH43</accession>
<evidence type="ECO:0000313" key="2">
    <source>
        <dbReference type="Proteomes" id="UP001224359"/>
    </source>
</evidence>
<protein>
    <submittedName>
        <fullName evidence="1">Spore coat protein Z</fullName>
    </submittedName>
</protein>
<gene>
    <name evidence="1" type="ORF">J2S77_002279</name>
</gene>
<dbReference type="InterPro" id="IPR019593">
    <property type="entry name" value="Spore_coat_protein_Z/Y"/>
</dbReference>
<evidence type="ECO:0000313" key="1">
    <source>
        <dbReference type="EMBL" id="MDQ0160276.1"/>
    </source>
</evidence>
<keyword evidence="1" id="KW-0167">Capsid protein</keyword>
<reference evidence="1 2" key="1">
    <citation type="submission" date="2023-07" db="EMBL/GenBank/DDBJ databases">
        <title>Genomic Encyclopedia of Type Strains, Phase IV (KMG-IV): sequencing the most valuable type-strain genomes for metagenomic binning, comparative biology and taxonomic classification.</title>
        <authorList>
            <person name="Goeker M."/>
        </authorList>
    </citation>
    <scope>NUCLEOTIDE SEQUENCE [LARGE SCALE GENOMIC DNA]</scope>
    <source>
        <strain evidence="1 2">DSM 16460</strain>
    </source>
</reference>
<keyword evidence="2" id="KW-1185">Reference proteome</keyword>
<dbReference type="EMBL" id="JAUSTQ010000010">
    <property type="protein sequence ID" value="MDQ0160276.1"/>
    <property type="molecule type" value="Genomic_DNA"/>
</dbReference>
<name>A0ABT9VH43_9BACI</name>
<dbReference type="RefSeq" id="WP_306977415.1">
    <property type="nucleotide sequence ID" value="NZ_JAUSTQ010000010.1"/>
</dbReference>
<comment type="caution">
    <text evidence="1">The sequence shown here is derived from an EMBL/GenBank/DDBJ whole genome shotgun (WGS) entry which is preliminary data.</text>
</comment>
<sequence>MSCCDEQGHHQKDDKNCVADILRQIVDAQDDIVDDDCDIGCEQSIQDLRGDTTAPNNLDTVPVLLYCKCEPFRGFGVRNDQNHTVLDSFFFRVNDVGRDNCATLELLRDPSDTQPGCVDPTKQKTGNLRATGICITVDLDCFCHVTCLPAMNTLG</sequence>
<organism evidence="1 2">
    <name type="scientific">Alkalibacillus salilacus</name>
    <dbReference type="NCBI Taxonomy" id="284582"/>
    <lineage>
        <taxon>Bacteria</taxon>
        <taxon>Bacillati</taxon>
        <taxon>Bacillota</taxon>
        <taxon>Bacilli</taxon>
        <taxon>Bacillales</taxon>
        <taxon>Bacillaceae</taxon>
        <taxon>Alkalibacillus</taxon>
    </lineage>
</organism>
<dbReference type="Proteomes" id="UP001224359">
    <property type="component" value="Unassembled WGS sequence"/>
</dbReference>
<keyword evidence="1" id="KW-0946">Virion</keyword>